<proteinExistence type="inferred from homology"/>
<evidence type="ECO:0000256" key="6">
    <source>
        <dbReference type="ARBA" id="ARBA00024199"/>
    </source>
</evidence>
<comment type="subcellular location">
    <subcellularLocation>
        <location evidence="1">Cytoplasm</location>
    </subcellularLocation>
</comment>
<gene>
    <name evidence="8" type="ORF">VNO77_24432</name>
</gene>
<keyword evidence="3" id="KW-0203">Cytokinin biosynthesis</keyword>
<keyword evidence="9" id="KW-1185">Reference proteome</keyword>
<keyword evidence="4" id="KW-0932">Cytokinin signaling pathway</keyword>
<dbReference type="GO" id="GO:0005737">
    <property type="term" value="C:cytoplasm"/>
    <property type="evidence" value="ECO:0007669"/>
    <property type="project" value="UniProtKB-SubCell"/>
</dbReference>
<dbReference type="InterPro" id="IPR044670">
    <property type="entry name" value="SOFL"/>
</dbReference>
<dbReference type="PANTHER" id="PTHR33347:SF62">
    <property type="match status" value="1"/>
</dbReference>
<feature type="compositionally biased region" description="Acidic residues" evidence="7">
    <location>
        <begin position="41"/>
        <end position="51"/>
    </location>
</feature>
<keyword evidence="2" id="KW-0963">Cytoplasm</keyword>
<dbReference type="AlphaFoldDB" id="A0AAN9QCQ7"/>
<evidence type="ECO:0000313" key="9">
    <source>
        <dbReference type="Proteomes" id="UP001367508"/>
    </source>
</evidence>
<evidence type="ECO:0000256" key="2">
    <source>
        <dbReference type="ARBA" id="ARBA00022490"/>
    </source>
</evidence>
<sequence length="141" mass="15844">MEASQIFEGAEECHSSESGWTMYIGSPIDDDKESDKRENEGTEADPEDYQNSDDSMASDASSGPSHYGISHSFADFQRPAEEEYDENKCCLDKKASKTEEKHMEGKKVEEKEKLLFDSKGKSPVFGGGKVRKNYWALGKRK</sequence>
<evidence type="ECO:0000256" key="1">
    <source>
        <dbReference type="ARBA" id="ARBA00004496"/>
    </source>
</evidence>
<keyword evidence="5" id="KW-0539">Nucleus</keyword>
<dbReference type="GO" id="GO:0009691">
    <property type="term" value="P:cytokinin biosynthetic process"/>
    <property type="evidence" value="ECO:0007669"/>
    <property type="project" value="UniProtKB-KW"/>
</dbReference>
<dbReference type="GO" id="GO:0009736">
    <property type="term" value="P:cytokinin-activated signaling pathway"/>
    <property type="evidence" value="ECO:0007669"/>
    <property type="project" value="UniProtKB-KW"/>
</dbReference>
<protein>
    <submittedName>
        <fullName evidence="8">Uncharacterized protein</fullName>
    </submittedName>
</protein>
<organism evidence="8 9">
    <name type="scientific">Canavalia gladiata</name>
    <name type="common">Sword bean</name>
    <name type="synonym">Dolichos gladiatus</name>
    <dbReference type="NCBI Taxonomy" id="3824"/>
    <lineage>
        <taxon>Eukaryota</taxon>
        <taxon>Viridiplantae</taxon>
        <taxon>Streptophyta</taxon>
        <taxon>Embryophyta</taxon>
        <taxon>Tracheophyta</taxon>
        <taxon>Spermatophyta</taxon>
        <taxon>Magnoliopsida</taxon>
        <taxon>eudicotyledons</taxon>
        <taxon>Gunneridae</taxon>
        <taxon>Pentapetalae</taxon>
        <taxon>rosids</taxon>
        <taxon>fabids</taxon>
        <taxon>Fabales</taxon>
        <taxon>Fabaceae</taxon>
        <taxon>Papilionoideae</taxon>
        <taxon>50 kb inversion clade</taxon>
        <taxon>NPAAA clade</taxon>
        <taxon>indigoferoid/millettioid clade</taxon>
        <taxon>Phaseoleae</taxon>
        <taxon>Canavalia</taxon>
    </lineage>
</organism>
<dbReference type="PANTHER" id="PTHR33347">
    <property type="entry name" value="OSJNBA0091C07.3 PROTEIN"/>
    <property type="match status" value="1"/>
</dbReference>
<evidence type="ECO:0000256" key="3">
    <source>
        <dbReference type="ARBA" id="ARBA00022712"/>
    </source>
</evidence>
<name>A0AAN9QCQ7_CANGL</name>
<accession>A0AAN9QCQ7</accession>
<feature type="compositionally biased region" description="Low complexity" evidence="7">
    <location>
        <begin position="52"/>
        <end position="62"/>
    </location>
</feature>
<comment type="caution">
    <text evidence="8">The sequence shown here is derived from an EMBL/GenBank/DDBJ whole genome shotgun (WGS) entry which is preliminary data.</text>
</comment>
<evidence type="ECO:0000256" key="4">
    <source>
        <dbReference type="ARBA" id="ARBA00022864"/>
    </source>
</evidence>
<evidence type="ECO:0000256" key="7">
    <source>
        <dbReference type="SAM" id="MobiDB-lite"/>
    </source>
</evidence>
<reference evidence="8 9" key="1">
    <citation type="submission" date="2024-01" db="EMBL/GenBank/DDBJ databases">
        <title>The genomes of 5 underutilized Papilionoideae crops provide insights into root nodulation and disease resistanc.</title>
        <authorList>
            <person name="Jiang F."/>
        </authorList>
    </citation>
    <scope>NUCLEOTIDE SEQUENCE [LARGE SCALE GENOMIC DNA]</scope>
    <source>
        <strain evidence="8">LVBAO_FW01</strain>
        <tissue evidence="8">Leaves</tissue>
    </source>
</reference>
<feature type="region of interest" description="Disordered" evidence="7">
    <location>
        <begin position="1"/>
        <end position="74"/>
    </location>
</feature>
<dbReference type="Proteomes" id="UP001367508">
    <property type="component" value="Unassembled WGS sequence"/>
</dbReference>
<evidence type="ECO:0000256" key="5">
    <source>
        <dbReference type="ARBA" id="ARBA00023242"/>
    </source>
</evidence>
<dbReference type="EMBL" id="JAYMYQ010000005">
    <property type="protein sequence ID" value="KAK7330244.1"/>
    <property type="molecule type" value="Genomic_DNA"/>
</dbReference>
<comment type="similarity">
    <text evidence="6">Belongs to the SOFL plant protein family.</text>
</comment>
<evidence type="ECO:0000313" key="8">
    <source>
        <dbReference type="EMBL" id="KAK7330244.1"/>
    </source>
</evidence>